<dbReference type="RefSeq" id="WP_367918882.1">
    <property type="nucleotide sequence ID" value="NZ_BAABAC010000016.1"/>
</dbReference>
<dbReference type="Proteomes" id="UP001597229">
    <property type="component" value="Unassembled WGS sequence"/>
</dbReference>
<dbReference type="EMBL" id="JBHTLX010000005">
    <property type="protein sequence ID" value="MFD1246678.1"/>
    <property type="molecule type" value="Genomic_DNA"/>
</dbReference>
<dbReference type="SUPFAM" id="SSF56281">
    <property type="entry name" value="Metallo-hydrolase/oxidoreductase"/>
    <property type="match status" value="1"/>
</dbReference>
<keyword evidence="3" id="KW-1185">Reference proteome</keyword>
<gene>
    <name evidence="2" type="ORF">ACFQ3F_02645</name>
</gene>
<organism evidence="2 3">
    <name type="scientific">Nocardioides ginsengisoli</name>
    <dbReference type="NCBI Taxonomy" id="363868"/>
    <lineage>
        <taxon>Bacteria</taxon>
        <taxon>Bacillati</taxon>
        <taxon>Actinomycetota</taxon>
        <taxon>Actinomycetes</taxon>
        <taxon>Propionibacteriales</taxon>
        <taxon>Nocardioidaceae</taxon>
        <taxon>Nocardioides</taxon>
    </lineage>
</organism>
<dbReference type="SMART" id="SM00849">
    <property type="entry name" value="Lactamase_B"/>
    <property type="match status" value="1"/>
</dbReference>
<proteinExistence type="predicted"/>
<comment type="caution">
    <text evidence="2">The sequence shown here is derived from an EMBL/GenBank/DDBJ whole genome shotgun (WGS) entry which is preliminary data.</text>
</comment>
<feature type="domain" description="Metallo-beta-lactamase" evidence="1">
    <location>
        <begin position="45"/>
        <end position="219"/>
    </location>
</feature>
<dbReference type="InterPro" id="IPR001279">
    <property type="entry name" value="Metallo-B-lactamas"/>
</dbReference>
<dbReference type="PANTHER" id="PTHR43717:SF1">
    <property type="entry name" value="ANAEROBIC NITRIC OXIDE REDUCTASE FLAVORUBREDOXIN"/>
    <property type="match status" value="1"/>
</dbReference>
<sequence length="277" mass="30204">MTDDLGGEPLFEKMSSDLPRPIAPGVTWMSSCLEFHLPTRVIHGHTSTYLVQGTEHSILIDTGNPSSWAAISDTLDDLLGDRPLTYVMPTHPELPHTGNLPRLVEKYPDIVAIGDIRDYHLFYPQVVPNLRAGKPGDRIELGGGQAVVLVEAMIRDLPNTLWAFATEGGVLFTADGFCYMHRPELDDEDPYHLPGECGLLTSELDSPPTVENAAMFTGSALYWARWVDDADTLYAGVSDAMEALGTRIVAPTHGNVIDDVAGVLPIIRTGHQSAYRG</sequence>
<dbReference type="PANTHER" id="PTHR43717">
    <property type="entry name" value="ANAEROBIC NITRIC OXIDE REDUCTASE FLAVORUBREDOXIN"/>
    <property type="match status" value="1"/>
</dbReference>
<dbReference type="InterPro" id="IPR036866">
    <property type="entry name" value="RibonucZ/Hydroxyglut_hydro"/>
</dbReference>
<protein>
    <submittedName>
        <fullName evidence="2">MBL fold metallo-hydrolase</fullName>
    </submittedName>
</protein>
<evidence type="ECO:0000313" key="3">
    <source>
        <dbReference type="Proteomes" id="UP001597229"/>
    </source>
</evidence>
<accession>A0ABW3VUC3</accession>
<reference evidence="3" key="1">
    <citation type="journal article" date="2019" name="Int. J. Syst. Evol. Microbiol.">
        <title>The Global Catalogue of Microorganisms (GCM) 10K type strain sequencing project: providing services to taxonomists for standard genome sequencing and annotation.</title>
        <authorList>
            <consortium name="The Broad Institute Genomics Platform"/>
            <consortium name="The Broad Institute Genome Sequencing Center for Infectious Disease"/>
            <person name="Wu L."/>
            <person name="Ma J."/>
        </authorList>
    </citation>
    <scope>NUCLEOTIDE SEQUENCE [LARGE SCALE GENOMIC DNA]</scope>
    <source>
        <strain evidence="3">CCUG 52478</strain>
    </source>
</reference>
<evidence type="ECO:0000313" key="2">
    <source>
        <dbReference type="EMBL" id="MFD1246678.1"/>
    </source>
</evidence>
<dbReference type="Gene3D" id="3.60.15.10">
    <property type="entry name" value="Ribonuclease Z/Hydroxyacylglutathione hydrolase-like"/>
    <property type="match status" value="1"/>
</dbReference>
<name>A0ABW3VUC3_9ACTN</name>
<evidence type="ECO:0000259" key="1">
    <source>
        <dbReference type="SMART" id="SM00849"/>
    </source>
</evidence>
<dbReference type="Pfam" id="PF00753">
    <property type="entry name" value="Lactamase_B"/>
    <property type="match status" value="1"/>
</dbReference>